<reference evidence="6 7" key="1">
    <citation type="submission" date="2017-04" db="EMBL/GenBank/DDBJ databases">
        <authorList>
            <person name="Afonso C.L."/>
            <person name="Miller P.J."/>
            <person name="Scott M.A."/>
            <person name="Spackman E."/>
            <person name="Goraichik I."/>
            <person name="Dimitrov K.M."/>
            <person name="Suarez D.L."/>
            <person name="Swayne D.E."/>
        </authorList>
    </citation>
    <scope>NUCLEOTIDE SEQUENCE [LARGE SCALE GENOMIC DNA]</scope>
    <source>
        <strain evidence="6 7">DSM 3385</strain>
    </source>
</reference>
<protein>
    <recommendedName>
        <fullName evidence="2">Electron transfer flavoprotein subunit beta</fullName>
    </recommendedName>
</protein>
<dbReference type="InterPro" id="IPR014729">
    <property type="entry name" value="Rossmann-like_a/b/a_fold"/>
</dbReference>
<dbReference type="SUPFAM" id="SSF52402">
    <property type="entry name" value="Adenine nucleotide alpha hydrolases-like"/>
    <property type="match status" value="1"/>
</dbReference>
<accession>A0A1W2AJV8</accession>
<evidence type="ECO:0000313" key="6">
    <source>
        <dbReference type="EMBL" id="SMC60957.1"/>
    </source>
</evidence>
<keyword evidence="7" id="KW-1185">Reference proteome</keyword>
<keyword evidence="4" id="KW-0249">Electron transport</keyword>
<dbReference type="EMBL" id="FWXY01000005">
    <property type="protein sequence ID" value="SMC60957.1"/>
    <property type="molecule type" value="Genomic_DNA"/>
</dbReference>
<dbReference type="SMART" id="SM00893">
    <property type="entry name" value="ETF"/>
    <property type="match status" value="1"/>
</dbReference>
<dbReference type="STRING" id="1121400.SAMN02746065_105154"/>
<name>A0A1W2AJV8_9BACT</name>
<dbReference type="Gene3D" id="3.40.50.620">
    <property type="entry name" value="HUPs"/>
    <property type="match status" value="1"/>
</dbReference>
<evidence type="ECO:0000256" key="2">
    <source>
        <dbReference type="ARBA" id="ARBA00016797"/>
    </source>
</evidence>
<dbReference type="AlphaFoldDB" id="A0A1W2AJV8"/>
<dbReference type="CDD" id="cd01714">
    <property type="entry name" value="ETF_beta"/>
    <property type="match status" value="1"/>
</dbReference>
<evidence type="ECO:0000313" key="7">
    <source>
        <dbReference type="Proteomes" id="UP000192418"/>
    </source>
</evidence>
<sequence length="267" mass="28923">MNIVVLMKQVPDTEAPVEIAESNVAIDTEDTKWAINPYDEFSLEEALLIKEAKGDSKVTLVTVGPDHVAEAIRVAYAMGVDEAIHINDEIDDEVYGAVDPHTTAAIIAAALKDVPFDLIIAGQRAVDDDSYLVPALVANKLNLPIISLVTKQETTDTEINCVQSIDGGTAVVKAALPALITTQKGINEPRYPNFRAIMKAKKKKVDERELEDIGLDPENFGINGAKVKIRSMEFPPERGQGKIIEGSSPAEKAKILVNLLKEEASVI</sequence>
<dbReference type="GO" id="GO:0005829">
    <property type="term" value="C:cytosol"/>
    <property type="evidence" value="ECO:0007669"/>
    <property type="project" value="TreeGrafter"/>
</dbReference>
<evidence type="ECO:0000259" key="5">
    <source>
        <dbReference type="SMART" id="SM00893"/>
    </source>
</evidence>
<dbReference type="Proteomes" id="UP000192418">
    <property type="component" value="Unassembled WGS sequence"/>
</dbReference>
<gene>
    <name evidence="6" type="ORF">SAMN02746065_105154</name>
</gene>
<keyword evidence="3" id="KW-0813">Transport</keyword>
<organism evidence="6 7">
    <name type="scientific">Desulfocicer vacuolatum DSM 3385</name>
    <dbReference type="NCBI Taxonomy" id="1121400"/>
    <lineage>
        <taxon>Bacteria</taxon>
        <taxon>Pseudomonadati</taxon>
        <taxon>Thermodesulfobacteriota</taxon>
        <taxon>Desulfobacteria</taxon>
        <taxon>Desulfobacterales</taxon>
        <taxon>Desulfobacteraceae</taxon>
        <taxon>Desulfocicer</taxon>
    </lineage>
</organism>
<dbReference type="PANTHER" id="PTHR21294">
    <property type="entry name" value="ELECTRON TRANSFER FLAVOPROTEIN BETA-SUBUNIT"/>
    <property type="match status" value="1"/>
</dbReference>
<dbReference type="GO" id="GO:0009055">
    <property type="term" value="F:electron transfer activity"/>
    <property type="evidence" value="ECO:0007669"/>
    <property type="project" value="InterPro"/>
</dbReference>
<dbReference type="InterPro" id="IPR033948">
    <property type="entry name" value="ETF_beta_N"/>
</dbReference>
<dbReference type="PANTHER" id="PTHR21294:SF8">
    <property type="entry name" value="ELECTRON TRANSFER FLAVOPROTEIN SUBUNIT BETA"/>
    <property type="match status" value="1"/>
</dbReference>
<evidence type="ECO:0000256" key="1">
    <source>
        <dbReference type="ARBA" id="ARBA00007557"/>
    </source>
</evidence>
<dbReference type="PIRSF" id="PIRSF000090">
    <property type="entry name" value="Beta-ETF"/>
    <property type="match status" value="1"/>
</dbReference>
<comment type="similarity">
    <text evidence="1">Belongs to the ETF beta-subunit/FixA family.</text>
</comment>
<dbReference type="InterPro" id="IPR014730">
    <property type="entry name" value="ETF_a/b_N"/>
</dbReference>
<dbReference type="RefSeq" id="WP_084067709.1">
    <property type="nucleotide sequence ID" value="NZ_FWXY01000005.1"/>
</dbReference>
<dbReference type="OrthoDB" id="9781325at2"/>
<dbReference type="InterPro" id="IPR012255">
    <property type="entry name" value="ETF_b"/>
</dbReference>
<feature type="domain" description="Electron transfer flavoprotein alpha/beta-subunit N-terminal" evidence="5">
    <location>
        <begin position="23"/>
        <end position="217"/>
    </location>
</feature>
<evidence type="ECO:0000256" key="4">
    <source>
        <dbReference type="ARBA" id="ARBA00022982"/>
    </source>
</evidence>
<evidence type="ECO:0000256" key="3">
    <source>
        <dbReference type="ARBA" id="ARBA00022448"/>
    </source>
</evidence>
<proteinExistence type="inferred from homology"/>
<dbReference type="Pfam" id="PF01012">
    <property type="entry name" value="ETF"/>
    <property type="match status" value="1"/>
</dbReference>